<dbReference type="SMART" id="SM00408">
    <property type="entry name" value="IGc2"/>
    <property type="match status" value="2"/>
</dbReference>
<dbReference type="PANTHER" id="PTHR10075">
    <property type="entry name" value="BASIGIN RELATED"/>
    <property type="match status" value="1"/>
</dbReference>
<evidence type="ECO:0000313" key="3">
    <source>
        <dbReference type="Ensembl" id="ENSACIP00000017128.1"/>
    </source>
</evidence>
<organism evidence="3 4">
    <name type="scientific">Amphilophus citrinellus</name>
    <name type="common">Midas cichlid</name>
    <name type="synonym">Cichlasoma citrinellum</name>
    <dbReference type="NCBI Taxonomy" id="61819"/>
    <lineage>
        <taxon>Eukaryota</taxon>
        <taxon>Metazoa</taxon>
        <taxon>Chordata</taxon>
        <taxon>Craniata</taxon>
        <taxon>Vertebrata</taxon>
        <taxon>Euteleostomi</taxon>
        <taxon>Actinopterygii</taxon>
        <taxon>Neopterygii</taxon>
        <taxon>Teleostei</taxon>
        <taxon>Neoteleostei</taxon>
        <taxon>Acanthomorphata</taxon>
        <taxon>Ovalentaria</taxon>
        <taxon>Cichlomorphae</taxon>
        <taxon>Cichliformes</taxon>
        <taxon>Cichlidae</taxon>
        <taxon>New World cichlids</taxon>
        <taxon>Cichlasomatinae</taxon>
        <taxon>Heroini</taxon>
        <taxon>Amphilophus</taxon>
    </lineage>
</organism>
<dbReference type="InterPro" id="IPR013098">
    <property type="entry name" value="Ig_I-set"/>
</dbReference>
<dbReference type="AlphaFoldDB" id="A0A3Q0S5G2"/>
<dbReference type="PANTHER" id="PTHR10075:SF103">
    <property type="entry name" value="ROUNDABOUT HOMOLOG 4"/>
    <property type="match status" value="1"/>
</dbReference>
<dbReference type="FunFam" id="2.60.40.10:FF:000130">
    <property type="entry name" value="Hemicentin 1"/>
    <property type="match status" value="2"/>
</dbReference>
<evidence type="ECO:0000313" key="4">
    <source>
        <dbReference type="Proteomes" id="UP000261340"/>
    </source>
</evidence>
<reference evidence="3" key="2">
    <citation type="submission" date="2025-09" db="UniProtKB">
        <authorList>
            <consortium name="Ensembl"/>
        </authorList>
    </citation>
    <scope>IDENTIFICATION</scope>
</reference>
<dbReference type="OMA" id="THEARYM"/>
<sequence>GVPSPAQERVLAPSGGVQVSRGLVHDYKFQYVYMFVSVPPSIKGGNVTTEVTALLDTVVTLECEARGVPLPTITWYRKGEVILSSRQAQYVEQGHYLKIPRAQASDAGQYICKVTSVAGSAEKSYTLDVYLPPTIAGGDKGPIKRKVVLSKSLMLECEAGGHPPPSLTWLKDGIPVHDGASVRVLEQGKKLEILSAAVSDSGHYTCVATSIAGEKEVKYDIRVLGINMQNIAVFMFINTCMNLCITLC</sequence>
<dbReference type="InterPro" id="IPR007110">
    <property type="entry name" value="Ig-like_dom"/>
</dbReference>
<dbReference type="SMART" id="SM00409">
    <property type="entry name" value="IG"/>
    <property type="match status" value="2"/>
</dbReference>
<name>A0A3Q0S5G2_AMPCI</name>
<dbReference type="InterPro" id="IPR003598">
    <property type="entry name" value="Ig_sub2"/>
</dbReference>
<keyword evidence="4" id="KW-1185">Reference proteome</keyword>
<keyword evidence="1" id="KW-0393">Immunoglobulin domain</keyword>
<accession>A0A3Q0S5G2</accession>
<dbReference type="Ensembl" id="ENSACIT00000017594.1">
    <property type="protein sequence ID" value="ENSACIP00000017128.1"/>
    <property type="gene ID" value="ENSACIG00000013366.1"/>
</dbReference>
<dbReference type="PROSITE" id="PS50835">
    <property type="entry name" value="IG_LIKE"/>
    <property type="match status" value="2"/>
</dbReference>
<dbReference type="Gene3D" id="2.60.40.10">
    <property type="entry name" value="Immunoglobulins"/>
    <property type="match status" value="2"/>
</dbReference>
<dbReference type="Pfam" id="PF07679">
    <property type="entry name" value="I-set"/>
    <property type="match status" value="2"/>
</dbReference>
<dbReference type="GeneTree" id="ENSGT00940000154614"/>
<proteinExistence type="predicted"/>
<dbReference type="InterPro" id="IPR036179">
    <property type="entry name" value="Ig-like_dom_sf"/>
</dbReference>
<feature type="domain" description="Ig-like" evidence="2">
    <location>
        <begin position="133"/>
        <end position="218"/>
    </location>
</feature>
<dbReference type="InterPro" id="IPR013783">
    <property type="entry name" value="Ig-like_fold"/>
</dbReference>
<dbReference type="Proteomes" id="UP000261340">
    <property type="component" value="Unplaced"/>
</dbReference>
<reference evidence="3" key="1">
    <citation type="submission" date="2025-08" db="UniProtKB">
        <authorList>
            <consortium name="Ensembl"/>
        </authorList>
    </citation>
    <scope>IDENTIFICATION</scope>
</reference>
<evidence type="ECO:0000256" key="1">
    <source>
        <dbReference type="ARBA" id="ARBA00023319"/>
    </source>
</evidence>
<dbReference type="STRING" id="61819.ENSACIP00000017128"/>
<protein>
    <recommendedName>
        <fullName evidence="2">Ig-like domain-containing protein</fullName>
    </recommendedName>
</protein>
<dbReference type="InterPro" id="IPR003599">
    <property type="entry name" value="Ig_sub"/>
</dbReference>
<feature type="domain" description="Ig-like" evidence="2">
    <location>
        <begin position="40"/>
        <end position="128"/>
    </location>
</feature>
<dbReference type="SUPFAM" id="SSF48726">
    <property type="entry name" value="Immunoglobulin"/>
    <property type="match status" value="2"/>
</dbReference>
<evidence type="ECO:0000259" key="2">
    <source>
        <dbReference type="PROSITE" id="PS50835"/>
    </source>
</evidence>